<evidence type="ECO:0000259" key="2">
    <source>
        <dbReference type="Pfam" id="PF00561"/>
    </source>
</evidence>
<dbReference type="GO" id="GO:0004622">
    <property type="term" value="F:phosphatidylcholine lysophospholipase activity"/>
    <property type="evidence" value="ECO:0007669"/>
    <property type="project" value="TreeGrafter"/>
</dbReference>
<dbReference type="OrthoDB" id="10249433at2759"/>
<proteinExistence type="predicted"/>
<dbReference type="InterPro" id="IPR029058">
    <property type="entry name" value="AB_hydrolase_fold"/>
</dbReference>
<keyword evidence="1" id="KW-1133">Transmembrane helix</keyword>
<sequence>MLRKRTGQKFEEQENNHVSDIKAKNKVKHNRLFWKLLLVIIFVVYIIIPFSVYLSPAVRRHAVFLNYVSLSRQKNLSLPSESGLKCTRNFYVSSEGSIKLGVWHIPAHFSLSKCKDGHIPEGEEFNDEQPIFLYLHGNAGTRSGGHRVELYKVLSEKLNSHVIAFDYRGFGDSTNESPSEQGLVKDTESMYNWLRKRVKSSRIYIWGHSLGTGVSVAFLNSLSTSKDQPGGLILEAPFTRIIDAARHHPLSIFHRYMPFFETLIAEPIGDKDTAFDSINRIGNVKCPILILHAEDDGFVPFDQGKELYERALATRKISDHITKFVGFDRKLDLGHKHIFQNPDLPIIIKEFIDSVQQKSK</sequence>
<accession>A0A087UWY6</accession>
<dbReference type="STRING" id="407821.A0A087UWY6"/>
<gene>
    <name evidence="3" type="ORF">X975_07823</name>
</gene>
<dbReference type="Gene3D" id="3.40.50.1820">
    <property type="entry name" value="alpha/beta hydrolase"/>
    <property type="match status" value="1"/>
</dbReference>
<dbReference type="EMBL" id="KK122078">
    <property type="protein sequence ID" value="KFM81875.1"/>
    <property type="molecule type" value="Genomic_DNA"/>
</dbReference>
<dbReference type="GO" id="GO:0005789">
    <property type="term" value="C:endoplasmic reticulum membrane"/>
    <property type="evidence" value="ECO:0007669"/>
    <property type="project" value="TreeGrafter"/>
</dbReference>
<evidence type="ECO:0000313" key="3">
    <source>
        <dbReference type="EMBL" id="KFM81875.1"/>
    </source>
</evidence>
<dbReference type="GO" id="GO:0052651">
    <property type="term" value="P:monoacylglycerol catabolic process"/>
    <property type="evidence" value="ECO:0007669"/>
    <property type="project" value="TreeGrafter"/>
</dbReference>
<dbReference type="Pfam" id="PF00561">
    <property type="entry name" value="Abhydrolase_1"/>
    <property type="match status" value="1"/>
</dbReference>
<dbReference type="OMA" id="YELHNCL"/>
<dbReference type="PANTHER" id="PTHR12277:SF194">
    <property type="entry name" value="FI04476P"/>
    <property type="match status" value="1"/>
</dbReference>
<protein>
    <submittedName>
        <fullName evidence="3">Monoacylglycerol lipase ABHD12</fullName>
    </submittedName>
</protein>
<dbReference type="SUPFAM" id="SSF53474">
    <property type="entry name" value="alpha/beta-Hydrolases"/>
    <property type="match status" value="1"/>
</dbReference>
<dbReference type="ESTHER" id="9arac-a0a087uwy6">
    <property type="family name" value="ABHD12-PHARC"/>
</dbReference>
<feature type="non-terminal residue" evidence="3">
    <location>
        <position position="360"/>
    </location>
</feature>
<evidence type="ECO:0000256" key="1">
    <source>
        <dbReference type="SAM" id="Phobius"/>
    </source>
</evidence>
<feature type="domain" description="AB hydrolase-1" evidence="2">
    <location>
        <begin position="130"/>
        <end position="219"/>
    </location>
</feature>
<reference evidence="3 4" key="1">
    <citation type="submission" date="2013-11" db="EMBL/GenBank/DDBJ databases">
        <title>Genome sequencing of Stegodyphus mimosarum.</title>
        <authorList>
            <person name="Bechsgaard J."/>
        </authorList>
    </citation>
    <scope>NUCLEOTIDE SEQUENCE [LARGE SCALE GENOMIC DNA]</scope>
</reference>
<dbReference type="AlphaFoldDB" id="A0A087UWY6"/>
<keyword evidence="1" id="KW-0812">Transmembrane</keyword>
<keyword evidence="1" id="KW-0472">Membrane</keyword>
<dbReference type="GO" id="GO:0006660">
    <property type="term" value="P:phosphatidylserine catabolic process"/>
    <property type="evidence" value="ECO:0007669"/>
    <property type="project" value="TreeGrafter"/>
</dbReference>
<dbReference type="InterPro" id="IPR000073">
    <property type="entry name" value="AB_hydrolase_1"/>
</dbReference>
<organism evidence="3 4">
    <name type="scientific">Stegodyphus mimosarum</name>
    <name type="common">African social velvet spider</name>
    <dbReference type="NCBI Taxonomy" id="407821"/>
    <lineage>
        <taxon>Eukaryota</taxon>
        <taxon>Metazoa</taxon>
        <taxon>Ecdysozoa</taxon>
        <taxon>Arthropoda</taxon>
        <taxon>Chelicerata</taxon>
        <taxon>Arachnida</taxon>
        <taxon>Araneae</taxon>
        <taxon>Araneomorphae</taxon>
        <taxon>Entelegynae</taxon>
        <taxon>Eresoidea</taxon>
        <taxon>Eresidae</taxon>
        <taxon>Stegodyphus</taxon>
    </lineage>
</organism>
<name>A0A087UWY6_STEMI</name>
<keyword evidence="4" id="KW-1185">Reference proteome</keyword>
<dbReference type="PANTHER" id="PTHR12277">
    <property type="entry name" value="ALPHA/BETA HYDROLASE DOMAIN-CONTAINING PROTEIN"/>
    <property type="match status" value="1"/>
</dbReference>
<evidence type="ECO:0000313" key="4">
    <source>
        <dbReference type="Proteomes" id="UP000054359"/>
    </source>
</evidence>
<dbReference type="Proteomes" id="UP000054359">
    <property type="component" value="Unassembled WGS sequence"/>
</dbReference>
<feature type="transmembrane region" description="Helical" evidence="1">
    <location>
        <begin position="32"/>
        <end position="54"/>
    </location>
</feature>
<dbReference type="GO" id="GO:0047372">
    <property type="term" value="F:monoacylglycerol lipase activity"/>
    <property type="evidence" value="ECO:0007669"/>
    <property type="project" value="TreeGrafter"/>
</dbReference>